<accession>G0XS39</accession>
<reference evidence="1" key="1">
    <citation type="journal article" date="2011" name="PLoS ONE">
        <title>Variation in tropical reef symbiont metagenomes defined by secondary metabolism.</title>
        <authorList>
            <person name="Donia M.S."/>
            <person name="Fricke W.F."/>
            <person name="Ravel J."/>
            <person name="Schmidt E.W."/>
        </authorList>
    </citation>
    <scope>NUCLEOTIDE SEQUENCE</scope>
</reference>
<sequence length="448" mass="51213">MQNQIPTLYLGSFNSEQYWREIEVSKLPAIADLQADTIVSVMDELGFLFCNSSNDILITRLPMDDAHKQYLWELGFSFVNNGLPLMRDESELSKSIEKLLIKTENYEYFQDLTSSSSEFSPYSVLPSTNEFCKNYQLLNPHPNIKVVQKVNSKLFSHTLSKRLFEDTVGELIYSANELERKGNQFLEHSSFLIKDGFGVSGKGNVLVSSPQILKRIVKYIAKQESTGQETRFLLEPFLDKQIDFSCQFEIGSKGQVNIKSIQKMQNAGFAFSGIQTAEPDFQAKLDRLGYFAQVEAIAAALYQDSYFGPVCLDSMVLKDGKIVPVVEINARKSMGLINHYIDRFLSKFSRQGCLMFFSLGLTYPVTFSEIIDKMRQENILFLRDKPNGILPLSSQTLDLNWKLYKDRNYKTYKGRLYVSIVSDDEDNKALILTKMNKIFTDLGIQKFN</sequence>
<evidence type="ECO:0000313" key="1">
    <source>
        <dbReference type="EMBL" id="AEH57207.1"/>
    </source>
</evidence>
<dbReference type="AlphaFoldDB" id="G0XS39"/>
<organism evidence="1">
    <name type="scientific">Prochloron didemni P1-Palau</name>
    <dbReference type="NCBI Taxonomy" id="910450"/>
    <lineage>
        <taxon>Bacteria</taxon>
        <taxon>Bacillati</taxon>
        <taxon>Cyanobacteriota</taxon>
        <taxon>Cyanophyceae</taxon>
        <taxon>Oscillatoriophycideae</taxon>
        <taxon>Chroococcales</taxon>
        <taxon>Prochloraceae</taxon>
        <taxon>Prochloron</taxon>
    </lineage>
</organism>
<proteinExistence type="predicted"/>
<dbReference type="SUPFAM" id="SSF56059">
    <property type="entry name" value="Glutathione synthetase ATP-binding domain-like"/>
    <property type="match status" value="1"/>
</dbReference>
<gene>
    <name evidence="1" type="primary">prnQ</name>
</gene>
<name>G0XS39_PRODI</name>
<protein>
    <submittedName>
        <fullName evidence="1">Putative biotin-dependent carboxylase</fullName>
    </submittedName>
</protein>
<dbReference type="EMBL" id="HQ407366">
    <property type="protein sequence ID" value="AEH57207.1"/>
    <property type="molecule type" value="Genomic_DNA"/>
</dbReference>